<dbReference type="PANTHER" id="PTHR13083:SF3">
    <property type="entry name" value="WD REPEAT-CONTAINING PROTEIN 91"/>
    <property type="match status" value="1"/>
</dbReference>
<protein>
    <submittedName>
        <fullName evidence="8">WD repeat-containing protein</fullName>
    </submittedName>
</protein>
<evidence type="ECO:0000259" key="7">
    <source>
        <dbReference type="Pfam" id="PF23138"/>
    </source>
</evidence>
<dbReference type="SMART" id="SM00320">
    <property type="entry name" value="WD40"/>
    <property type="match status" value="3"/>
</dbReference>
<name>A0A196SED6_BLAHN</name>
<dbReference type="GO" id="GO:0051898">
    <property type="term" value="P:negative regulation of phosphatidylinositol 3-kinase/protein kinase B signal transduction"/>
    <property type="evidence" value="ECO:0007669"/>
    <property type="project" value="InterPro"/>
</dbReference>
<dbReference type="InterPro" id="IPR039724">
    <property type="entry name" value="WDR91"/>
</dbReference>
<dbReference type="OrthoDB" id="538223at2759"/>
<reference evidence="8 9" key="1">
    <citation type="submission" date="2016-05" db="EMBL/GenBank/DDBJ databases">
        <title>Nuclear genome of Blastocystis sp. subtype 1 NandII.</title>
        <authorList>
            <person name="Gentekaki E."/>
            <person name="Curtis B."/>
            <person name="Stairs C."/>
            <person name="Eme L."/>
            <person name="Herman E."/>
            <person name="Klimes V."/>
            <person name="Arias M.C."/>
            <person name="Elias M."/>
            <person name="Hilliou F."/>
            <person name="Klute M."/>
            <person name="Malik S.-B."/>
            <person name="Pightling A."/>
            <person name="Rachubinski R."/>
            <person name="Salas D."/>
            <person name="Schlacht A."/>
            <person name="Suga H."/>
            <person name="Archibald J."/>
            <person name="Ball S.G."/>
            <person name="Clark G."/>
            <person name="Dacks J."/>
            <person name="Van Der Giezen M."/>
            <person name="Tsaousis A."/>
            <person name="Roger A."/>
        </authorList>
    </citation>
    <scope>NUCLEOTIDE SEQUENCE [LARGE SCALE GENOMIC DNA]</scope>
    <source>
        <strain evidence="9">ATCC 50177 / NandII</strain>
    </source>
</reference>
<keyword evidence="9" id="KW-1185">Reference proteome</keyword>
<keyword evidence="5" id="KW-0175">Coiled coil</keyword>
<evidence type="ECO:0000256" key="1">
    <source>
        <dbReference type="ARBA" id="ARBA00004220"/>
    </source>
</evidence>
<evidence type="ECO:0000256" key="3">
    <source>
        <dbReference type="ARBA" id="ARBA00006128"/>
    </source>
</evidence>
<dbReference type="Gene3D" id="2.130.10.10">
    <property type="entry name" value="YVTN repeat-like/Quinoprotein amine dehydrogenase"/>
    <property type="match status" value="2"/>
</dbReference>
<feature type="coiled-coil region" evidence="5">
    <location>
        <begin position="191"/>
        <end position="218"/>
    </location>
</feature>
<dbReference type="STRING" id="478820.A0A196SED6"/>
<evidence type="ECO:0000313" key="9">
    <source>
        <dbReference type="Proteomes" id="UP000078348"/>
    </source>
</evidence>
<feature type="region of interest" description="Disordered" evidence="6">
    <location>
        <begin position="259"/>
        <end position="288"/>
    </location>
</feature>
<dbReference type="InterPro" id="IPR001680">
    <property type="entry name" value="WD40_rpt"/>
</dbReference>
<evidence type="ECO:0000256" key="4">
    <source>
        <dbReference type="ARBA" id="ARBA00022753"/>
    </source>
</evidence>
<dbReference type="SUPFAM" id="SSF50978">
    <property type="entry name" value="WD40 repeat-like"/>
    <property type="match status" value="1"/>
</dbReference>
<keyword evidence="4" id="KW-0967">Endosome</keyword>
<dbReference type="GO" id="GO:0141039">
    <property type="term" value="F:phosphatidylinositol 3-kinase inhibitor activity"/>
    <property type="evidence" value="ECO:0007669"/>
    <property type="project" value="InterPro"/>
</dbReference>
<evidence type="ECO:0000256" key="2">
    <source>
        <dbReference type="ARBA" id="ARBA00004414"/>
    </source>
</evidence>
<dbReference type="GO" id="GO:0045022">
    <property type="term" value="P:early endosome to late endosome transport"/>
    <property type="evidence" value="ECO:0007669"/>
    <property type="project" value="InterPro"/>
</dbReference>
<comment type="subcellular location">
    <subcellularLocation>
        <location evidence="1">Early endosome membrane</location>
        <topology evidence="1">Peripheral membrane protein</topology>
    </subcellularLocation>
    <subcellularLocation>
        <location evidence="2">Late endosome membrane</location>
    </subcellularLocation>
</comment>
<dbReference type="Proteomes" id="UP000078348">
    <property type="component" value="Unassembled WGS sequence"/>
</dbReference>
<proteinExistence type="inferred from homology"/>
<sequence length="603" mass="66030">MENLNQVDDMVCEYLLFRGFTNTFKTFESDRENDRTHGFNVDKIVNQLFGLIEDCDFKGLKDTWDFLNSRFFCLLNSTYMESVESFKNSLRKLYIVTCIKQKNTNEVTRFFQEYCPDVLTFSEESARNDDWRRWCSLQYLKNPENDGYFTQFFSTSWKDSLRDSLINFMRAIFQNLSPPSLLGISIFKTERQRSQAQIQACKSEIKLIQQEWEQTKNEYASLLSVLAEIKDCVDQASGNSLQTDIQSLLKKVPLPEATNSDLRVSSDTSEHGPMSRQASAEFSPEDSDVTAQAISVTNHCEVGVFSEGIDCCKWSRDGKRFAAGGGEGMLMVYNYDSDEHKSELFSSYSCGNEILTLDWSHSENAPNSGLVVYGTQEGTLGVFNSLSNTLLHETTVEGVSAVVDVAFSPVMTSYCSALASGPSPLRFWDLASGAMALDGAGVGAGVRVNCVQYIPNGAGLFCGCGDGHVRLFDIRGGKSVSDEKVCDGEVSGLKLAVNVPAAGSATLFACGTDGIAVCEYALRKVVTTTAIPKATIAFSSSHLLAVAANHLDGVSLFTQGQSKAFSDGLLDRLSGCLDLCPGENVIVAGTTDCSLELVSFGVL</sequence>
<dbReference type="AlphaFoldDB" id="A0A196SED6"/>
<dbReference type="GO" id="GO:0031902">
    <property type="term" value="C:late endosome membrane"/>
    <property type="evidence" value="ECO:0007669"/>
    <property type="project" value="UniProtKB-SubCell"/>
</dbReference>
<accession>A0A196SED6</accession>
<evidence type="ECO:0000256" key="6">
    <source>
        <dbReference type="SAM" id="MobiDB-lite"/>
    </source>
</evidence>
<dbReference type="PANTHER" id="PTHR13083">
    <property type="entry name" value="WD REPEAT-CONTAINING PROTEIN 91"/>
    <property type="match status" value="1"/>
</dbReference>
<dbReference type="EMBL" id="LXWW01000238">
    <property type="protein sequence ID" value="OAO14502.1"/>
    <property type="molecule type" value="Genomic_DNA"/>
</dbReference>
<organism evidence="8 9">
    <name type="scientific">Blastocystis sp. subtype 1 (strain ATCC 50177 / NandII)</name>
    <dbReference type="NCBI Taxonomy" id="478820"/>
    <lineage>
        <taxon>Eukaryota</taxon>
        <taxon>Sar</taxon>
        <taxon>Stramenopiles</taxon>
        <taxon>Bigyra</taxon>
        <taxon>Opalozoa</taxon>
        <taxon>Opalinata</taxon>
        <taxon>Blastocystidae</taxon>
        <taxon>Blastocystis</taxon>
    </lineage>
</organism>
<dbReference type="InterPro" id="IPR036322">
    <property type="entry name" value="WD40_repeat_dom_sf"/>
</dbReference>
<dbReference type="InterPro" id="IPR015943">
    <property type="entry name" value="WD40/YVTN_repeat-like_dom_sf"/>
</dbReference>
<evidence type="ECO:0000313" key="8">
    <source>
        <dbReference type="EMBL" id="OAO14502.1"/>
    </source>
</evidence>
<comment type="caution">
    <text evidence="8">The sequence shown here is derived from an EMBL/GenBank/DDBJ whole genome shotgun (WGS) entry which is preliminary data.</text>
</comment>
<dbReference type="Pfam" id="PF23138">
    <property type="entry name" value="CTLH_Armc9"/>
    <property type="match status" value="1"/>
</dbReference>
<feature type="domain" description="ARMC9 CTLH-like" evidence="7">
    <location>
        <begin position="51"/>
        <end position="175"/>
    </location>
</feature>
<dbReference type="GO" id="GO:0031901">
    <property type="term" value="C:early endosome membrane"/>
    <property type="evidence" value="ECO:0007669"/>
    <property type="project" value="UniProtKB-SubCell"/>
</dbReference>
<comment type="similarity">
    <text evidence="3">Belongs to the WD repeat WDR91 family.</text>
</comment>
<dbReference type="InterPro" id="IPR056327">
    <property type="entry name" value="ARMC9_CTLH-like_dom"/>
</dbReference>
<evidence type="ECO:0000256" key="5">
    <source>
        <dbReference type="SAM" id="Coils"/>
    </source>
</evidence>
<dbReference type="Pfam" id="PF00400">
    <property type="entry name" value="WD40"/>
    <property type="match status" value="2"/>
</dbReference>
<gene>
    <name evidence="8" type="ORF">AV274_3805</name>
</gene>